<accession>A0A9J5YHN9</accession>
<keyword evidence="1" id="KW-0472">Membrane</keyword>
<evidence type="ECO:0000313" key="2">
    <source>
        <dbReference type="EMBL" id="KAG5598740.1"/>
    </source>
</evidence>
<keyword evidence="1" id="KW-1133">Transmembrane helix</keyword>
<dbReference type="Proteomes" id="UP000824120">
    <property type="component" value="Chromosome 6"/>
</dbReference>
<name>A0A9J5YHN9_SOLCO</name>
<keyword evidence="1" id="KW-0812">Transmembrane</keyword>
<organism evidence="2 3">
    <name type="scientific">Solanum commersonii</name>
    <name type="common">Commerson's wild potato</name>
    <name type="synonym">Commerson's nightshade</name>
    <dbReference type="NCBI Taxonomy" id="4109"/>
    <lineage>
        <taxon>Eukaryota</taxon>
        <taxon>Viridiplantae</taxon>
        <taxon>Streptophyta</taxon>
        <taxon>Embryophyta</taxon>
        <taxon>Tracheophyta</taxon>
        <taxon>Spermatophyta</taxon>
        <taxon>Magnoliopsida</taxon>
        <taxon>eudicotyledons</taxon>
        <taxon>Gunneridae</taxon>
        <taxon>Pentapetalae</taxon>
        <taxon>asterids</taxon>
        <taxon>lamiids</taxon>
        <taxon>Solanales</taxon>
        <taxon>Solanaceae</taxon>
        <taxon>Solanoideae</taxon>
        <taxon>Solaneae</taxon>
        <taxon>Solanum</taxon>
    </lineage>
</organism>
<comment type="caution">
    <text evidence="2">The sequence shown here is derived from an EMBL/GenBank/DDBJ whole genome shotgun (WGS) entry which is preliminary data.</text>
</comment>
<feature type="transmembrane region" description="Helical" evidence="1">
    <location>
        <begin position="97"/>
        <end position="115"/>
    </location>
</feature>
<evidence type="ECO:0000256" key="1">
    <source>
        <dbReference type="SAM" id="Phobius"/>
    </source>
</evidence>
<protein>
    <submittedName>
        <fullName evidence="2">Uncharacterized protein</fullName>
    </submittedName>
</protein>
<sequence length="183" mass="21013">MGSIQKDWPWRTIAPLEATCFIWIATPKAFSVQQPADVMCESAHELVNNLLLHCTFTRQIWTMFRAIFGVQQVMSGCIKLALSSWNEQLHKGTMNTMQLLFLPSFSGLFGWRGIVDISMTREARKKGALSSLITLWNCFIWFLYLPKDDSTSLGLTCNSCYENRVRSMGFRTELTTSTEDFFR</sequence>
<reference evidence="2 3" key="1">
    <citation type="submission" date="2020-09" db="EMBL/GenBank/DDBJ databases">
        <title>De no assembly of potato wild relative species, Solanum commersonii.</title>
        <authorList>
            <person name="Cho K."/>
        </authorList>
    </citation>
    <scope>NUCLEOTIDE SEQUENCE [LARGE SCALE GENOMIC DNA]</scope>
    <source>
        <strain evidence="2">LZ3.2</strain>
        <tissue evidence="2">Leaf</tissue>
    </source>
</reference>
<dbReference type="EMBL" id="JACXVP010000006">
    <property type="protein sequence ID" value="KAG5598740.1"/>
    <property type="molecule type" value="Genomic_DNA"/>
</dbReference>
<dbReference type="AlphaFoldDB" id="A0A9J5YHN9"/>
<keyword evidence="3" id="KW-1185">Reference proteome</keyword>
<evidence type="ECO:0000313" key="3">
    <source>
        <dbReference type="Proteomes" id="UP000824120"/>
    </source>
</evidence>
<gene>
    <name evidence="2" type="ORF">H5410_030110</name>
</gene>
<feature type="transmembrane region" description="Helical" evidence="1">
    <location>
        <begin position="127"/>
        <end position="145"/>
    </location>
</feature>
<proteinExistence type="predicted"/>